<dbReference type="AlphaFoldDB" id="A0A916T0G5"/>
<accession>A0A916T0G5</accession>
<gene>
    <name evidence="1" type="ORF">GCM10011380_13740</name>
</gene>
<dbReference type="EMBL" id="BMIH01000002">
    <property type="protein sequence ID" value="GGB25401.1"/>
    <property type="molecule type" value="Genomic_DNA"/>
</dbReference>
<evidence type="ECO:0008006" key="3">
    <source>
        <dbReference type="Google" id="ProtNLM"/>
    </source>
</evidence>
<organism evidence="1 2">
    <name type="scientific">Sphingomonas metalli</name>
    <dbReference type="NCBI Taxonomy" id="1779358"/>
    <lineage>
        <taxon>Bacteria</taxon>
        <taxon>Pseudomonadati</taxon>
        <taxon>Pseudomonadota</taxon>
        <taxon>Alphaproteobacteria</taxon>
        <taxon>Sphingomonadales</taxon>
        <taxon>Sphingomonadaceae</taxon>
        <taxon>Sphingomonas</taxon>
    </lineage>
</organism>
<reference evidence="1" key="1">
    <citation type="journal article" date="2014" name="Int. J. Syst. Evol. Microbiol.">
        <title>Complete genome sequence of Corynebacterium casei LMG S-19264T (=DSM 44701T), isolated from a smear-ripened cheese.</title>
        <authorList>
            <consortium name="US DOE Joint Genome Institute (JGI-PGF)"/>
            <person name="Walter F."/>
            <person name="Albersmeier A."/>
            <person name="Kalinowski J."/>
            <person name="Ruckert C."/>
        </authorList>
    </citation>
    <scope>NUCLEOTIDE SEQUENCE</scope>
    <source>
        <strain evidence="1">CGMCC 1.15330</strain>
    </source>
</reference>
<dbReference type="RefSeq" id="WP_188658012.1">
    <property type="nucleotide sequence ID" value="NZ_BMIH01000002.1"/>
</dbReference>
<sequence length="139" mass="14505">MHVCRRLIANPHLAALLCALTLFVRLLVPNGYMVGQDHGRVTIQICSGTQPRSIAMALPGMSAMHHGGQEDRGGEHDGRPDMPCAFAGLGVATLGAAGPVLLAAQIAHVMAAGLGPDAPFSPVARLWLRPPLRGPPARV</sequence>
<keyword evidence="2" id="KW-1185">Reference proteome</keyword>
<evidence type="ECO:0000313" key="2">
    <source>
        <dbReference type="Proteomes" id="UP000623067"/>
    </source>
</evidence>
<dbReference type="Proteomes" id="UP000623067">
    <property type="component" value="Unassembled WGS sequence"/>
</dbReference>
<reference evidence="1" key="2">
    <citation type="submission" date="2020-09" db="EMBL/GenBank/DDBJ databases">
        <authorList>
            <person name="Sun Q."/>
            <person name="Zhou Y."/>
        </authorList>
    </citation>
    <scope>NUCLEOTIDE SEQUENCE</scope>
    <source>
        <strain evidence="1">CGMCC 1.15330</strain>
    </source>
</reference>
<name>A0A916T0G5_9SPHN</name>
<comment type="caution">
    <text evidence="1">The sequence shown here is derived from an EMBL/GenBank/DDBJ whole genome shotgun (WGS) entry which is preliminary data.</text>
</comment>
<proteinExistence type="predicted"/>
<evidence type="ECO:0000313" key="1">
    <source>
        <dbReference type="EMBL" id="GGB25401.1"/>
    </source>
</evidence>
<protein>
    <recommendedName>
        <fullName evidence="3">DUF2946 domain-containing protein</fullName>
    </recommendedName>
</protein>